<evidence type="ECO:0000256" key="3">
    <source>
        <dbReference type="ARBA" id="ARBA00013149"/>
    </source>
</evidence>
<evidence type="ECO:0000313" key="17">
    <source>
        <dbReference type="Proteomes" id="UP000288259"/>
    </source>
</evidence>
<evidence type="ECO:0000256" key="11">
    <source>
        <dbReference type="ARBA" id="ARBA00083107"/>
    </source>
</evidence>
<evidence type="ECO:0000256" key="6">
    <source>
        <dbReference type="ARBA" id="ARBA00022827"/>
    </source>
</evidence>
<dbReference type="PRINTS" id="PR00147">
    <property type="entry name" value="DNAPHOTLYASE"/>
</dbReference>
<feature type="site" description="Electron transfer via tryptophanyl radical" evidence="13">
    <location>
        <position position="308"/>
    </location>
</feature>
<comment type="similarity">
    <text evidence="2">Belongs to the DNA photolyase class-1 family.</text>
</comment>
<dbReference type="Pfam" id="PF00875">
    <property type="entry name" value="DNA_photolyase"/>
    <property type="match status" value="1"/>
</dbReference>
<evidence type="ECO:0000256" key="13">
    <source>
        <dbReference type="PIRSR" id="PIRSR602081-2"/>
    </source>
</evidence>
<feature type="binding site" evidence="12">
    <location>
        <begin position="276"/>
        <end position="283"/>
    </location>
    <ligand>
        <name>FAD</name>
        <dbReference type="ChEBI" id="CHEBI:57692"/>
    </ligand>
</feature>
<name>A0A432YMX5_9GAMM</name>
<comment type="cofactor">
    <cofactor evidence="12">
        <name>FAD</name>
        <dbReference type="ChEBI" id="CHEBI:57692"/>
    </cofactor>
    <text evidence="12">Binds 1 FAD per subunit.</text>
</comment>
<dbReference type="FunFam" id="1.10.579.10:FF:000003">
    <property type="entry name" value="Deoxyribodipyrimidine photo-lyase"/>
    <property type="match status" value="1"/>
</dbReference>
<dbReference type="AlphaFoldDB" id="A0A432YMX5"/>
<keyword evidence="5 12" id="KW-0285">Flavoprotein</keyword>
<evidence type="ECO:0000256" key="1">
    <source>
        <dbReference type="ARBA" id="ARBA00001932"/>
    </source>
</evidence>
<dbReference type="GO" id="GO:0071949">
    <property type="term" value="F:FAD binding"/>
    <property type="evidence" value="ECO:0007669"/>
    <property type="project" value="TreeGrafter"/>
</dbReference>
<evidence type="ECO:0000256" key="9">
    <source>
        <dbReference type="ARBA" id="ARBA00033999"/>
    </source>
</evidence>
<protein>
    <recommendedName>
        <fullName evidence="4">Deoxyribodipyrimidine photo-lyase</fullName>
        <ecNumber evidence="3">4.1.99.3</ecNumber>
    </recommendedName>
    <alternativeName>
        <fullName evidence="8">DNA photolyase</fullName>
    </alternativeName>
    <alternativeName>
        <fullName evidence="11">Photoreactivating enzyme</fullName>
    </alternativeName>
</protein>
<dbReference type="Gene3D" id="3.40.50.620">
    <property type="entry name" value="HUPs"/>
    <property type="match status" value="1"/>
</dbReference>
<organism evidence="16 17">
    <name type="scientific">Pseudidiomarina insulisalsae</name>
    <dbReference type="NCBI Taxonomy" id="575789"/>
    <lineage>
        <taxon>Bacteria</taxon>
        <taxon>Pseudomonadati</taxon>
        <taxon>Pseudomonadota</taxon>
        <taxon>Gammaproteobacteria</taxon>
        <taxon>Alteromonadales</taxon>
        <taxon>Idiomarinaceae</taxon>
        <taxon>Pseudidiomarina</taxon>
    </lineage>
</organism>
<dbReference type="OrthoDB" id="9772484at2"/>
<dbReference type="InterPro" id="IPR014729">
    <property type="entry name" value="Rossmann-like_a/b/a_fold"/>
</dbReference>
<feature type="site" description="Electron transfer via tryptophanyl radical" evidence="13">
    <location>
        <position position="361"/>
    </location>
</feature>
<evidence type="ECO:0000259" key="15">
    <source>
        <dbReference type="PROSITE" id="PS51645"/>
    </source>
</evidence>
<comment type="cofactor">
    <cofactor evidence="1">
        <name>(6R)-5,10-methylene-5,6,7,8-tetrahydrofolate</name>
        <dbReference type="ChEBI" id="CHEBI:15636"/>
    </cofactor>
</comment>
<dbReference type="EC" id="4.1.99.3" evidence="3"/>
<evidence type="ECO:0000256" key="4">
    <source>
        <dbReference type="ARBA" id="ARBA00014046"/>
    </source>
</evidence>
<dbReference type="Pfam" id="PF03441">
    <property type="entry name" value="FAD_binding_7"/>
    <property type="match status" value="1"/>
</dbReference>
<gene>
    <name evidence="16" type="ORF">CWI71_05255</name>
</gene>
<dbReference type="InterPro" id="IPR036155">
    <property type="entry name" value="Crypto/Photolyase_N_sf"/>
</dbReference>
<comment type="function">
    <text evidence="10">Involved in repair of UV radiation-induced DNA damage. Catalyzes the light-dependent monomerization (300-600 nm) of cyclobutyl pyrimidine dimers (in cis-syn configuration), which are formed between adjacent bases on the same DNA strand upon exposure to ultraviolet radiation.</text>
</comment>
<feature type="binding site" evidence="12">
    <location>
        <position position="273"/>
    </location>
    <ligand>
        <name>FAD</name>
        <dbReference type="ChEBI" id="CHEBI:57692"/>
    </ligand>
</feature>
<evidence type="ECO:0000256" key="2">
    <source>
        <dbReference type="ARBA" id="ARBA00005862"/>
    </source>
</evidence>
<dbReference type="InterPro" id="IPR005101">
    <property type="entry name" value="Cryptochr/Photolyase_FAD-bd"/>
</dbReference>
<dbReference type="PROSITE" id="PS00394">
    <property type="entry name" value="DNA_PHOTOLYASES_1_1"/>
    <property type="match status" value="1"/>
</dbReference>
<feature type="site" description="Electron transfer via tryptophanyl radical" evidence="13">
    <location>
        <position position="384"/>
    </location>
</feature>
<feature type="domain" description="Photolyase/cryptochrome alpha/beta" evidence="15">
    <location>
        <begin position="1"/>
        <end position="137"/>
    </location>
</feature>
<dbReference type="InterPro" id="IPR002081">
    <property type="entry name" value="Cryptochrome/DNA_photolyase_1"/>
</dbReference>
<dbReference type="Proteomes" id="UP000288259">
    <property type="component" value="Unassembled WGS sequence"/>
</dbReference>
<feature type="binding site" evidence="12">
    <location>
        <position position="222"/>
    </location>
    <ligand>
        <name>FAD</name>
        <dbReference type="ChEBI" id="CHEBI:57692"/>
    </ligand>
</feature>
<dbReference type="Gene3D" id="1.10.579.10">
    <property type="entry name" value="DNA Cyclobutane Dipyrimidine Photolyase, subunit A, domain 3"/>
    <property type="match status" value="1"/>
</dbReference>
<evidence type="ECO:0000256" key="14">
    <source>
        <dbReference type="RuleBase" id="RU004182"/>
    </source>
</evidence>
<evidence type="ECO:0000256" key="7">
    <source>
        <dbReference type="ARBA" id="ARBA00022991"/>
    </source>
</evidence>
<dbReference type="Gene3D" id="1.25.40.80">
    <property type="match status" value="1"/>
</dbReference>
<dbReference type="SUPFAM" id="SSF48173">
    <property type="entry name" value="Cryptochrome/photolyase FAD-binding domain"/>
    <property type="match status" value="1"/>
</dbReference>
<dbReference type="GO" id="GO:0003677">
    <property type="term" value="F:DNA binding"/>
    <property type="evidence" value="ECO:0007669"/>
    <property type="project" value="TreeGrafter"/>
</dbReference>
<evidence type="ECO:0000313" key="16">
    <source>
        <dbReference type="EMBL" id="RUO62258.1"/>
    </source>
</evidence>
<dbReference type="PROSITE" id="PS51645">
    <property type="entry name" value="PHR_CRY_ALPHA_BETA"/>
    <property type="match status" value="1"/>
</dbReference>
<dbReference type="NCBIfam" id="NF007955">
    <property type="entry name" value="PRK10674.1"/>
    <property type="match status" value="1"/>
</dbReference>
<dbReference type="PANTHER" id="PTHR11455">
    <property type="entry name" value="CRYPTOCHROME"/>
    <property type="match status" value="1"/>
</dbReference>
<dbReference type="SUPFAM" id="SSF52425">
    <property type="entry name" value="Cryptochrome/photolyase, N-terminal domain"/>
    <property type="match status" value="1"/>
</dbReference>
<evidence type="ECO:0000256" key="5">
    <source>
        <dbReference type="ARBA" id="ARBA00022630"/>
    </source>
</evidence>
<keyword evidence="16" id="KW-0456">Lyase</keyword>
<reference evidence="17" key="1">
    <citation type="journal article" date="2018" name="Front. Microbiol.">
        <title>Genome-Based Analysis Reveals the Taxonomy and Diversity of the Family Idiomarinaceae.</title>
        <authorList>
            <person name="Liu Y."/>
            <person name="Lai Q."/>
            <person name="Shao Z."/>
        </authorList>
    </citation>
    <scope>NUCLEOTIDE SEQUENCE [LARGE SCALE GENOMIC DNA]</scope>
    <source>
        <strain evidence="17">CVS-6</strain>
    </source>
</reference>
<dbReference type="PANTHER" id="PTHR11455:SF9">
    <property type="entry name" value="CRYPTOCHROME CIRCADIAN CLOCK 5 ISOFORM X1"/>
    <property type="match status" value="1"/>
</dbReference>
<dbReference type="InterPro" id="IPR036134">
    <property type="entry name" value="Crypto/Photolyase_FAD-like_sf"/>
</dbReference>
<keyword evidence="17" id="KW-1185">Reference proteome</keyword>
<evidence type="ECO:0000256" key="10">
    <source>
        <dbReference type="ARBA" id="ARBA00059220"/>
    </source>
</evidence>
<dbReference type="GO" id="GO:0009416">
    <property type="term" value="P:response to light stimulus"/>
    <property type="evidence" value="ECO:0007669"/>
    <property type="project" value="TreeGrafter"/>
</dbReference>
<keyword evidence="7 14" id="KW-0157">Chromophore</keyword>
<accession>A0A432YMX5</accession>
<comment type="caution">
    <text evidence="16">The sequence shown here is derived from an EMBL/GenBank/DDBJ whole genome shotgun (WGS) entry which is preliminary data.</text>
</comment>
<proteinExistence type="inferred from homology"/>
<dbReference type="RefSeq" id="WP_126754222.1">
    <property type="nucleotide sequence ID" value="NZ_PIPY01000004.1"/>
</dbReference>
<dbReference type="InterPro" id="IPR006050">
    <property type="entry name" value="DNA_photolyase_N"/>
</dbReference>
<dbReference type="InterPro" id="IPR018394">
    <property type="entry name" value="DNA_photolyase_1_CS_C"/>
</dbReference>
<comment type="similarity">
    <text evidence="14">Belongs to the DNA photolyase family.</text>
</comment>
<dbReference type="GO" id="GO:0003904">
    <property type="term" value="F:deoxyribodipyrimidine photo-lyase activity"/>
    <property type="evidence" value="ECO:0007669"/>
    <property type="project" value="UniProtKB-EC"/>
</dbReference>
<keyword evidence="6 12" id="KW-0274">FAD</keyword>
<evidence type="ECO:0000256" key="8">
    <source>
        <dbReference type="ARBA" id="ARBA00031671"/>
    </source>
</evidence>
<comment type="catalytic activity">
    <reaction evidence="9">
        <text>cyclobutadipyrimidine (in DNA) = 2 pyrimidine residues (in DNA).</text>
        <dbReference type="EC" id="4.1.99.3"/>
    </reaction>
</comment>
<sequence>MAQLIWFRNDLRLRDNPAVAHALQNSASDEKIYALYLYSEAQWRRHDWAPIKVDLLLRQLRELQQEAAEWGIELHLKGCRSWQTVPRVVRDFCGQFDISEVVCNTEYPVDEQRRDRATRSWLAEQDIAFTSFHGMVLVPPVLRTQAGDYYKKFTPYYRSWLEHLRQTGLPQPYSQPERDAVTAPEFPSDIDYPRADSGAYAVGEEAVYKQLQGFLEERVADYHEDRDLAAIHGTSKLSPYWELGVLSPVTAARGLQELSPEFPDGLNEGAKTWLSELAWREFYQHLMDAVPRLSYGKAFQSHTDAFPWSDNEEHFQAWCEGRTGYPIVDAGMRQLRAEGWMHNRLRMIVANFLVKDLHIDWRRGEKFFMQHLIDGSFPANNGGWQWSASTGTDAVPYFRVFNPISQSKKADPDGSYIRKYVKELANCPMKAIHEPGEWVKLAGIDYPQPMVDHAQAREEFLRKFKAL</sequence>
<dbReference type="EMBL" id="PIPY01000004">
    <property type="protein sequence ID" value="RUO62258.1"/>
    <property type="molecule type" value="Genomic_DNA"/>
</dbReference>
<evidence type="ECO:0000256" key="12">
    <source>
        <dbReference type="PIRSR" id="PIRSR602081-1"/>
    </source>
</evidence>
<feature type="binding site" evidence="12">
    <location>
        <begin position="234"/>
        <end position="238"/>
    </location>
    <ligand>
        <name>FAD</name>
        <dbReference type="ChEBI" id="CHEBI:57692"/>
    </ligand>
</feature>
<dbReference type="GO" id="GO:0000719">
    <property type="term" value="P:photoreactive repair"/>
    <property type="evidence" value="ECO:0007669"/>
    <property type="project" value="UniProtKB-ARBA"/>
</dbReference>